<dbReference type="PROSITE" id="PS50011">
    <property type="entry name" value="PROTEIN_KINASE_DOM"/>
    <property type="match status" value="1"/>
</dbReference>
<dbReference type="PROSITE" id="PS00108">
    <property type="entry name" value="PROTEIN_KINASE_ST"/>
    <property type="match status" value="1"/>
</dbReference>
<evidence type="ECO:0000313" key="3">
    <source>
        <dbReference type="EMBL" id="KAG0251229.1"/>
    </source>
</evidence>
<accession>A0A9P6TXB6</accession>
<dbReference type="GO" id="GO:0005524">
    <property type="term" value="F:ATP binding"/>
    <property type="evidence" value="ECO:0007669"/>
    <property type="project" value="InterPro"/>
</dbReference>
<comment type="caution">
    <text evidence="3">The sequence shown here is derived from an EMBL/GenBank/DDBJ whole genome shotgun (WGS) entry which is preliminary data.</text>
</comment>
<evidence type="ECO:0000259" key="2">
    <source>
        <dbReference type="PROSITE" id="PS50011"/>
    </source>
</evidence>
<dbReference type="SMART" id="SM00671">
    <property type="entry name" value="SEL1"/>
    <property type="match status" value="4"/>
</dbReference>
<dbReference type="PANTHER" id="PTHR44329">
    <property type="entry name" value="SERINE/THREONINE-PROTEIN KINASE TNNI3K-RELATED"/>
    <property type="match status" value="1"/>
</dbReference>
<dbReference type="AlphaFoldDB" id="A0A9P6TXB6"/>
<evidence type="ECO:0000256" key="1">
    <source>
        <dbReference type="SAM" id="MobiDB-lite"/>
    </source>
</evidence>
<dbReference type="Proteomes" id="UP000807716">
    <property type="component" value="Unassembled WGS sequence"/>
</dbReference>
<dbReference type="OrthoDB" id="346907at2759"/>
<dbReference type="SUPFAM" id="SSF81901">
    <property type="entry name" value="HCP-like"/>
    <property type="match status" value="1"/>
</dbReference>
<dbReference type="Gene3D" id="1.25.40.10">
    <property type="entry name" value="Tetratricopeptide repeat domain"/>
    <property type="match status" value="1"/>
</dbReference>
<sequence>MSHKGAGAYGVVFHARWGQQICAAKRFHLSLTTMQEKSIQTEISILRQLRHKHIIQFYNTHEQDGRLYLIMDLAELGSLANHIIKKQFDWQTKTRLAHEIARGLQYIHGENVLHRDLKSANVLLTKHMEVKLCDFGFATIGSVTASQTGSALGTLRWLAPELLSTRPRYSTKSDIYALGMVMWEMAANCTKPFKDHSNDVMIAVLVEQGSREELPEDTPIEYRQWVERCWSHDWGLRPEARDMVLVRAAPEIEYRENEGSVQSVTSTGSGSKTLVGQASLKDRANADGVKVSRNTNDTVLNNSSLPSSKLPNGKPTSSNAPSSKPPSSKPPSSRPPNNNPGSSPSSSTTRNNNTLGSNSLNSNPQNGASRNGNTRYNMPDTPPSTNPRSSSLQNINPLIGNTPNGNPLNGTLPNINLHRGIQDKTLSNLEARARRPLSRDLLSLDVGTLTRMIEQSDNKALSNVVERYHKAAAGGDTEAQTILGWAYDNGRGVGQNGATAALWYRRAADSGSVEAQVNLGSLYLSGRGVSQSDAEAATWYRRAARSGSTTAQMNLAWMYESGLGVKQDYAEAVAWYRRAAEKGESAAQQRLGEMYAKGVGVTQSDSQAAYWFRQAAGKRE</sequence>
<dbReference type="InterPro" id="IPR008271">
    <property type="entry name" value="Ser/Thr_kinase_AS"/>
</dbReference>
<gene>
    <name evidence="3" type="ORF">DFQ27_008909</name>
</gene>
<feature type="compositionally biased region" description="Low complexity" evidence="1">
    <location>
        <begin position="339"/>
        <end position="364"/>
    </location>
</feature>
<feature type="region of interest" description="Disordered" evidence="1">
    <location>
        <begin position="256"/>
        <end position="393"/>
    </location>
</feature>
<reference evidence="3" key="1">
    <citation type="journal article" date="2020" name="Fungal Divers.">
        <title>Resolving the Mortierellaceae phylogeny through synthesis of multi-gene phylogenetics and phylogenomics.</title>
        <authorList>
            <person name="Vandepol N."/>
            <person name="Liber J."/>
            <person name="Desiro A."/>
            <person name="Na H."/>
            <person name="Kennedy M."/>
            <person name="Barry K."/>
            <person name="Grigoriev I.V."/>
            <person name="Miller A.N."/>
            <person name="O'Donnell K."/>
            <person name="Stajich J.E."/>
            <person name="Bonito G."/>
        </authorList>
    </citation>
    <scope>NUCLEOTIDE SEQUENCE</scope>
    <source>
        <strain evidence="3">BC1065</strain>
    </source>
</reference>
<name>A0A9P6TXB6_9FUNG</name>
<dbReference type="InterPro" id="IPR001245">
    <property type="entry name" value="Ser-Thr/Tyr_kinase_cat_dom"/>
</dbReference>
<protein>
    <recommendedName>
        <fullName evidence="2">Protein kinase domain-containing protein</fullName>
    </recommendedName>
</protein>
<proteinExistence type="predicted"/>
<feature type="compositionally biased region" description="Low complexity" evidence="1">
    <location>
        <begin position="259"/>
        <end position="276"/>
    </location>
</feature>
<dbReference type="Pfam" id="PF08238">
    <property type="entry name" value="Sel1"/>
    <property type="match status" value="4"/>
</dbReference>
<feature type="domain" description="Protein kinase" evidence="2">
    <location>
        <begin position="1"/>
        <end position="252"/>
    </location>
</feature>
<evidence type="ECO:0000313" key="4">
    <source>
        <dbReference type="Proteomes" id="UP000807716"/>
    </source>
</evidence>
<feature type="compositionally biased region" description="Polar residues" evidence="1">
    <location>
        <begin position="365"/>
        <end position="376"/>
    </location>
</feature>
<dbReference type="InterPro" id="IPR011009">
    <property type="entry name" value="Kinase-like_dom_sf"/>
</dbReference>
<dbReference type="InterPro" id="IPR011990">
    <property type="entry name" value="TPR-like_helical_dom_sf"/>
</dbReference>
<dbReference type="EMBL" id="JAAAJB010000775">
    <property type="protein sequence ID" value="KAG0251229.1"/>
    <property type="molecule type" value="Genomic_DNA"/>
</dbReference>
<dbReference type="Gene3D" id="1.10.510.10">
    <property type="entry name" value="Transferase(Phosphotransferase) domain 1"/>
    <property type="match status" value="1"/>
</dbReference>
<dbReference type="PANTHER" id="PTHR44329:SF260">
    <property type="entry name" value="PROTEIN KINASE DOMAIN-CONTAINING PROTEIN"/>
    <property type="match status" value="1"/>
</dbReference>
<dbReference type="SUPFAM" id="SSF56112">
    <property type="entry name" value="Protein kinase-like (PK-like)"/>
    <property type="match status" value="1"/>
</dbReference>
<dbReference type="InterPro" id="IPR051681">
    <property type="entry name" value="Ser/Thr_Kinases-Pseudokinases"/>
</dbReference>
<organism evidence="3 4">
    <name type="scientific">Actinomortierella ambigua</name>
    <dbReference type="NCBI Taxonomy" id="1343610"/>
    <lineage>
        <taxon>Eukaryota</taxon>
        <taxon>Fungi</taxon>
        <taxon>Fungi incertae sedis</taxon>
        <taxon>Mucoromycota</taxon>
        <taxon>Mortierellomycotina</taxon>
        <taxon>Mortierellomycetes</taxon>
        <taxon>Mortierellales</taxon>
        <taxon>Mortierellaceae</taxon>
        <taxon>Actinomortierella</taxon>
    </lineage>
</organism>
<dbReference type="GO" id="GO:0004674">
    <property type="term" value="F:protein serine/threonine kinase activity"/>
    <property type="evidence" value="ECO:0007669"/>
    <property type="project" value="TreeGrafter"/>
</dbReference>
<feature type="compositionally biased region" description="Pro residues" evidence="1">
    <location>
        <begin position="323"/>
        <end position="338"/>
    </location>
</feature>
<keyword evidence="4" id="KW-1185">Reference proteome</keyword>
<dbReference type="CDD" id="cd13999">
    <property type="entry name" value="STKc_MAP3K-like"/>
    <property type="match status" value="1"/>
</dbReference>
<dbReference type="Pfam" id="PF07714">
    <property type="entry name" value="PK_Tyr_Ser-Thr"/>
    <property type="match status" value="1"/>
</dbReference>
<dbReference type="InterPro" id="IPR006597">
    <property type="entry name" value="Sel1-like"/>
</dbReference>
<feature type="compositionally biased region" description="Low complexity" evidence="1">
    <location>
        <begin position="300"/>
        <end position="322"/>
    </location>
</feature>
<dbReference type="SMART" id="SM00220">
    <property type="entry name" value="S_TKc"/>
    <property type="match status" value="1"/>
</dbReference>
<dbReference type="InterPro" id="IPR000719">
    <property type="entry name" value="Prot_kinase_dom"/>
</dbReference>